<dbReference type="Pfam" id="PF12705">
    <property type="entry name" value="PDDEXK_1"/>
    <property type="match status" value="1"/>
</dbReference>
<dbReference type="InterPro" id="IPR038726">
    <property type="entry name" value="PDDEXK_AddAB-type"/>
</dbReference>
<dbReference type="STRING" id="402881.Plav_0137"/>
<dbReference type="SUPFAM" id="SSF52540">
    <property type="entry name" value="P-loop containing nucleoside triphosphate hydrolases"/>
    <property type="match status" value="1"/>
</dbReference>
<dbReference type="KEGG" id="pla:Plav_0137"/>
<feature type="domain" description="PD-(D/E)XK endonuclease-like" evidence="1">
    <location>
        <begin position="725"/>
        <end position="968"/>
    </location>
</feature>
<dbReference type="InterPro" id="IPR011604">
    <property type="entry name" value="PDDEXK-like_dom_sf"/>
</dbReference>
<dbReference type="InterPro" id="IPR011335">
    <property type="entry name" value="Restrct_endonuc-II-like"/>
</dbReference>
<dbReference type="InterPro" id="IPR014153">
    <property type="entry name" value="Ds_break_AddB"/>
</dbReference>
<dbReference type="NCBIfam" id="TIGR02786">
    <property type="entry name" value="addB_alphas"/>
    <property type="match status" value="1"/>
</dbReference>
<organism evidence="2 3">
    <name type="scientific">Parvibaculum lavamentivorans (strain DS-1 / DSM 13023 / NCIMB 13966)</name>
    <dbReference type="NCBI Taxonomy" id="402881"/>
    <lineage>
        <taxon>Bacteria</taxon>
        <taxon>Pseudomonadati</taxon>
        <taxon>Pseudomonadota</taxon>
        <taxon>Alphaproteobacteria</taxon>
        <taxon>Hyphomicrobiales</taxon>
        <taxon>Parvibaculaceae</taxon>
        <taxon>Parvibaculum</taxon>
    </lineage>
</organism>
<dbReference type="Proteomes" id="UP000006377">
    <property type="component" value="Chromosome"/>
</dbReference>
<gene>
    <name evidence="2" type="ordered locus">Plav_0137</name>
</gene>
<dbReference type="SUPFAM" id="SSF52980">
    <property type="entry name" value="Restriction endonuclease-like"/>
    <property type="match status" value="1"/>
</dbReference>
<dbReference type="HOGENOM" id="CLU_012377_0_0_5"/>
<evidence type="ECO:0000259" key="1">
    <source>
        <dbReference type="Pfam" id="PF12705"/>
    </source>
</evidence>
<dbReference type="eggNOG" id="COG2887">
    <property type="taxonomic scope" value="Bacteria"/>
</dbReference>
<accession>A7HPC7</accession>
<dbReference type="AlphaFoldDB" id="A7HPC7"/>
<dbReference type="Gene3D" id="3.90.320.10">
    <property type="match status" value="1"/>
</dbReference>
<reference evidence="2 3" key="1">
    <citation type="journal article" date="2011" name="Stand. Genomic Sci.">
        <title>Complete genome sequence of Parvibaculum lavamentivorans type strain (DS-1(T)).</title>
        <authorList>
            <person name="Schleheck D."/>
            <person name="Weiss M."/>
            <person name="Pitluck S."/>
            <person name="Bruce D."/>
            <person name="Land M.L."/>
            <person name="Han S."/>
            <person name="Saunders E."/>
            <person name="Tapia R."/>
            <person name="Detter C."/>
            <person name="Brettin T."/>
            <person name="Han J."/>
            <person name="Woyke T."/>
            <person name="Goodwin L."/>
            <person name="Pennacchio L."/>
            <person name="Nolan M."/>
            <person name="Cook A.M."/>
            <person name="Kjelleberg S."/>
            <person name="Thomas T."/>
        </authorList>
    </citation>
    <scope>NUCLEOTIDE SEQUENCE [LARGE SCALE GENOMIC DNA]</scope>
    <source>
        <strain evidence="3">DS-1 / DSM 13023 / NCIMB 13966</strain>
    </source>
</reference>
<name>A7HPC7_PARL1</name>
<proteinExistence type="predicted"/>
<dbReference type="OrthoDB" id="9780606at2"/>
<dbReference type="EMBL" id="CP000774">
    <property type="protein sequence ID" value="ABS61760.1"/>
    <property type="molecule type" value="Genomic_DNA"/>
</dbReference>
<evidence type="ECO:0000313" key="2">
    <source>
        <dbReference type="EMBL" id="ABS61760.1"/>
    </source>
</evidence>
<sequence length="1001" mass="109569">MRADSLNLFTMPPGTPFLERLAATLLDDPSLGGRFKGSPELAEITILLPTRRSVRALGEAFLRAGAGAPLLLPSIRTLGDVDEEDLILDPRGLGREALELPPAMPALERQLRLARMIVEGQGGDETRALALAADLGHFLDMVLTEGADLTRLADLVPQDFADHWQITIDFLKVLTARWPEELARLGHMEQAERRNLLLRAQAEAWTAAPPPGPVIAAGSTGSIPATAALLGVVAHLPMGAVVLPALDLDLDEESWNIIGKPGTASHPQYGMKKLLAHLRATRADVGIWPGAERSAALRSRGRLLSEALRPAETTERWLGRLGALDGDVKDGLKGLALIEAPSERDEAGAVALLMRDVLERPGKTAALVTPDRKLARRVAMELRRWKIDVNDSGGEPLAKTAPVAFLRLVANMVTEDLAPVPLLACLKHPLAAAGEEPAKFRARVRRLEMHLLRGPRPAPGLDGLRAACRALEDKPGDSGEISILLDKIERSIAPLLNAATKKGTATSIVEAHVEAAERLAASATETGAERLWKGEAGEAAADFIRELMEATPAFGDIDPRFYPHFFDVLLSGRVLRPRWGRHSRLFIWGPLEARLQHADRMILGGLNEGTWPAEANIDPWLNRPMRATMGLEPPERRIGLAAHDFAEGASAGEAFLTRALKVEGAPTVASRWWLRLASLLQGLEQEEAVSAPQWWQWAHKLDEPAKVLTPLRPRPVPPLEARPQRFSVTEIETLIRDPYAIYARKILGLKVLDPLDADIAAAERGTIIHEALEKFVEAYPRDLPENALQELINVGEEAFRQAIGRPGVAAFWWPRFLRIAKWIVDYEQEERAGLRHIHAETRGEILIAELAQPVVLSGKADRIDEREDGMVNIVDYKTGTVPSIKQVEIGLTPQLPLEAAMMARGGFRTKDGAPIPPAKAASLIYLRLTGGETAGEVRAIPDEGADLADNTYAWLVDLLRQYEAETTPYLSRPRPMFWGRYGDYDHLARVKEWSAAGGDGE</sequence>
<evidence type="ECO:0000313" key="3">
    <source>
        <dbReference type="Proteomes" id="UP000006377"/>
    </source>
</evidence>
<protein>
    <submittedName>
        <fullName evidence="2">Double-strand break repair protein AddB</fullName>
    </submittedName>
</protein>
<dbReference type="RefSeq" id="WP_011995051.1">
    <property type="nucleotide sequence ID" value="NC_009719.1"/>
</dbReference>
<keyword evidence="3" id="KW-1185">Reference proteome</keyword>
<dbReference type="InterPro" id="IPR027417">
    <property type="entry name" value="P-loop_NTPase"/>
</dbReference>
<dbReference type="eggNOG" id="COG3893">
    <property type="taxonomic scope" value="Bacteria"/>
</dbReference>